<sequence>MAKVGAPFGVLGWVHVYADTEYPDSLFDYEQWHLGNGKVWRPYQLETAKLHGKGLVAKFVGCDDRDQAALLRNLTVAVPRSELPVPEEDEYYWSDLVGMSVVNLRGEALGVVDHLLESAGNDLLVLQGEPQRLIPFVRQIVHAVSLADRQITVDWERDY</sequence>
<dbReference type="Gene3D" id="2.40.30.60">
    <property type="entry name" value="RimM"/>
    <property type="match status" value="1"/>
</dbReference>
<keyword evidence="9" id="KW-1185">Reference proteome</keyword>
<dbReference type="GO" id="GO:0042274">
    <property type="term" value="P:ribosomal small subunit biogenesis"/>
    <property type="evidence" value="ECO:0007669"/>
    <property type="project" value="UniProtKB-UniRule"/>
</dbReference>
<evidence type="ECO:0000313" key="8">
    <source>
        <dbReference type="EMBL" id="NLR76899.1"/>
    </source>
</evidence>
<dbReference type="Gene3D" id="2.30.30.240">
    <property type="entry name" value="PRC-barrel domain"/>
    <property type="match status" value="1"/>
</dbReference>
<dbReference type="GO" id="GO:0043022">
    <property type="term" value="F:ribosome binding"/>
    <property type="evidence" value="ECO:0007669"/>
    <property type="project" value="InterPro"/>
</dbReference>
<comment type="domain">
    <text evidence="5">The PRC barrel domain binds ribosomal protein uS19.</text>
</comment>
<evidence type="ECO:0000256" key="3">
    <source>
        <dbReference type="ARBA" id="ARBA00022552"/>
    </source>
</evidence>
<evidence type="ECO:0000256" key="1">
    <source>
        <dbReference type="ARBA" id="ARBA00022490"/>
    </source>
</evidence>
<keyword evidence="2 5" id="KW-0690">Ribosome biogenesis</keyword>
<evidence type="ECO:0000256" key="4">
    <source>
        <dbReference type="ARBA" id="ARBA00023186"/>
    </source>
</evidence>
<comment type="function">
    <text evidence="5">An accessory protein needed during the final step in the assembly of 30S ribosomal subunit, possibly for assembly of the head region. Essential for efficient processing of 16S rRNA. May be needed both before and after RbfA during the maturation of 16S rRNA. It has affinity for free ribosomal 30S subunits but not for 70S ribosomes.</text>
</comment>
<evidence type="ECO:0000313" key="9">
    <source>
        <dbReference type="Proteomes" id="UP000587991"/>
    </source>
</evidence>
<dbReference type="SUPFAM" id="SSF50346">
    <property type="entry name" value="PRC-barrel domain"/>
    <property type="match status" value="1"/>
</dbReference>
<comment type="similarity">
    <text evidence="5">Belongs to the RimM family.</text>
</comment>
<dbReference type="GO" id="GO:0005840">
    <property type="term" value="C:ribosome"/>
    <property type="evidence" value="ECO:0007669"/>
    <property type="project" value="InterPro"/>
</dbReference>
<dbReference type="InterPro" id="IPR056792">
    <property type="entry name" value="PRC_RimM"/>
</dbReference>
<gene>
    <name evidence="5 8" type="primary">rimM</name>
    <name evidence="8" type="ORF">HF682_17150</name>
</gene>
<dbReference type="HAMAP" id="MF_00014">
    <property type="entry name" value="Ribosome_mat_RimM"/>
    <property type="match status" value="1"/>
</dbReference>
<evidence type="ECO:0000259" key="7">
    <source>
        <dbReference type="Pfam" id="PF24986"/>
    </source>
</evidence>
<evidence type="ECO:0000256" key="2">
    <source>
        <dbReference type="ARBA" id="ARBA00022517"/>
    </source>
</evidence>
<feature type="domain" description="Ribosome maturation factor RimM PRC barrel" evidence="7">
    <location>
        <begin position="93"/>
        <end position="157"/>
    </location>
</feature>
<dbReference type="EMBL" id="JABAIM010000005">
    <property type="protein sequence ID" value="NLR76899.1"/>
    <property type="molecule type" value="Genomic_DNA"/>
</dbReference>
<evidence type="ECO:0000259" key="6">
    <source>
        <dbReference type="Pfam" id="PF01782"/>
    </source>
</evidence>
<dbReference type="NCBIfam" id="TIGR02273">
    <property type="entry name" value="16S_RimM"/>
    <property type="match status" value="1"/>
</dbReference>
<dbReference type="Pfam" id="PF24986">
    <property type="entry name" value="PRC_RimM"/>
    <property type="match status" value="1"/>
</dbReference>
<feature type="domain" description="RimM N-terminal" evidence="6">
    <location>
        <begin position="1"/>
        <end position="81"/>
    </location>
</feature>
<comment type="caution">
    <text evidence="8">The sequence shown here is derived from an EMBL/GenBank/DDBJ whole genome shotgun (WGS) entry which is preliminary data.</text>
</comment>
<proteinExistence type="inferred from homology"/>
<dbReference type="Proteomes" id="UP000587991">
    <property type="component" value="Unassembled WGS sequence"/>
</dbReference>
<dbReference type="GO" id="GO:0005737">
    <property type="term" value="C:cytoplasm"/>
    <property type="evidence" value="ECO:0007669"/>
    <property type="project" value="UniProtKB-SubCell"/>
</dbReference>
<dbReference type="Pfam" id="PF01782">
    <property type="entry name" value="RimM"/>
    <property type="match status" value="1"/>
</dbReference>
<evidence type="ECO:0000256" key="5">
    <source>
        <dbReference type="HAMAP-Rule" id="MF_00014"/>
    </source>
</evidence>
<name>A0A847SIB6_9NEIS</name>
<accession>A0A847SIB6</accession>
<dbReference type="InterPro" id="IPR011961">
    <property type="entry name" value="RimM"/>
</dbReference>
<reference evidence="8 9" key="1">
    <citation type="submission" date="2020-04" db="EMBL/GenBank/DDBJ databases">
        <title>Draft genome of Leeia sp. IMCC25680.</title>
        <authorList>
            <person name="Song J."/>
            <person name="Cho J.-C."/>
        </authorList>
    </citation>
    <scope>NUCLEOTIDE SEQUENCE [LARGE SCALE GENOMIC DNA]</scope>
    <source>
        <strain evidence="8 9">IMCC25680</strain>
    </source>
</reference>
<dbReference type="InterPro" id="IPR036976">
    <property type="entry name" value="RimM_N_sf"/>
</dbReference>
<dbReference type="PANTHER" id="PTHR33692">
    <property type="entry name" value="RIBOSOME MATURATION FACTOR RIMM"/>
    <property type="match status" value="1"/>
</dbReference>
<keyword evidence="1 5" id="KW-0963">Cytoplasm</keyword>
<dbReference type="SUPFAM" id="SSF50447">
    <property type="entry name" value="Translation proteins"/>
    <property type="match status" value="1"/>
</dbReference>
<dbReference type="AlphaFoldDB" id="A0A847SIB6"/>
<dbReference type="InterPro" id="IPR009000">
    <property type="entry name" value="Transl_B-barrel_sf"/>
</dbReference>
<organism evidence="8 9">
    <name type="scientific">Leeia aquatica</name>
    <dbReference type="NCBI Taxonomy" id="2725557"/>
    <lineage>
        <taxon>Bacteria</taxon>
        <taxon>Pseudomonadati</taxon>
        <taxon>Pseudomonadota</taxon>
        <taxon>Betaproteobacteria</taxon>
        <taxon>Neisseriales</taxon>
        <taxon>Leeiaceae</taxon>
        <taxon>Leeia</taxon>
    </lineage>
</organism>
<comment type="subunit">
    <text evidence="5">Binds ribosomal protein uS19.</text>
</comment>
<dbReference type="InterPro" id="IPR011033">
    <property type="entry name" value="PRC_barrel-like_sf"/>
</dbReference>
<dbReference type="InterPro" id="IPR002676">
    <property type="entry name" value="RimM_N"/>
</dbReference>
<protein>
    <recommendedName>
        <fullName evidence="5">Ribosome maturation factor RimM</fullName>
    </recommendedName>
</protein>
<dbReference type="GO" id="GO:0006364">
    <property type="term" value="P:rRNA processing"/>
    <property type="evidence" value="ECO:0007669"/>
    <property type="project" value="UniProtKB-UniRule"/>
</dbReference>
<comment type="subcellular location">
    <subcellularLocation>
        <location evidence="5">Cytoplasm</location>
    </subcellularLocation>
</comment>
<keyword evidence="4 5" id="KW-0143">Chaperone</keyword>
<keyword evidence="3 5" id="KW-0698">rRNA processing</keyword>
<dbReference type="PANTHER" id="PTHR33692:SF1">
    <property type="entry name" value="RIBOSOME MATURATION FACTOR RIMM"/>
    <property type="match status" value="1"/>
</dbReference>